<dbReference type="STRING" id="1391654.AKJ09_01530"/>
<proteinExistence type="predicted"/>
<dbReference type="AlphaFoldDB" id="A0A0K1PN97"/>
<protein>
    <submittedName>
        <fullName evidence="2">Uncharacterized protein</fullName>
    </submittedName>
</protein>
<reference evidence="2 3" key="1">
    <citation type="submission" date="2015-08" db="EMBL/GenBank/DDBJ databases">
        <authorList>
            <person name="Babu N.S."/>
            <person name="Beckwith C.J."/>
            <person name="Beseler K.G."/>
            <person name="Brison A."/>
            <person name="Carone J.V."/>
            <person name="Caskin T.P."/>
            <person name="Diamond M."/>
            <person name="Durham M.E."/>
            <person name="Foxe J.M."/>
            <person name="Go M."/>
            <person name="Henderson B.A."/>
            <person name="Jones I.B."/>
            <person name="McGettigan J.A."/>
            <person name="Micheletti S.J."/>
            <person name="Nasrallah M.E."/>
            <person name="Ortiz D."/>
            <person name="Piller C.R."/>
            <person name="Privatt S.R."/>
            <person name="Schneider S.L."/>
            <person name="Sharp S."/>
            <person name="Smith T.C."/>
            <person name="Stanton J.D."/>
            <person name="Ullery H.E."/>
            <person name="Wilson R.J."/>
            <person name="Serrano M.G."/>
            <person name="Buck G."/>
            <person name="Lee V."/>
            <person name="Wang Y."/>
            <person name="Carvalho R."/>
            <person name="Voegtly L."/>
            <person name="Shi R."/>
            <person name="Duckworth R."/>
            <person name="Johnson A."/>
            <person name="Loviza R."/>
            <person name="Walstead R."/>
            <person name="Shah Z."/>
            <person name="Kiflezghi M."/>
            <person name="Wade K."/>
            <person name="Ball S.L."/>
            <person name="Bradley K.W."/>
            <person name="Asai D.J."/>
            <person name="Bowman C.A."/>
            <person name="Russell D.A."/>
            <person name="Pope W.H."/>
            <person name="Jacobs-Sera D."/>
            <person name="Hendrix R.W."/>
            <person name="Hatfull G.F."/>
        </authorList>
    </citation>
    <scope>NUCLEOTIDE SEQUENCE [LARGE SCALE GENOMIC DNA]</scope>
    <source>
        <strain evidence="2 3">DSM 27648</strain>
    </source>
</reference>
<dbReference type="Proteomes" id="UP000064967">
    <property type="component" value="Chromosome"/>
</dbReference>
<dbReference type="EMBL" id="CP012333">
    <property type="protein sequence ID" value="AKU94866.1"/>
    <property type="molecule type" value="Genomic_DNA"/>
</dbReference>
<accession>A0A0K1PN97</accession>
<sequence>MESAFLRSRRHFDLADPLFSGGRSLVHGEMTGACTFRPSSMNGAHSSGEIRWKGQLVGRGTN</sequence>
<evidence type="ECO:0000313" key="3">
    <source>
        <dbReference type="Proteomes" id="UP000064967"/>
    </source>
</evidence>
<name>A0A0K1PN97_9BACT</name>
<evidence type="ECO:0000313" key="2">
    <source>
        <dbReference type="EMBL" id="AKU94866.1"/>
    </source>
</evidence>
<evidence type="ECO:0000256" key="1">
    <source>
        <dbReference type="SAM" id="MobiDB-lite"/>
    </source>
</evidence>
<dbReference type="KEGG" id="llu:AKJ09_01530"/>
<organism evidence="2 3">
    <name type="scientific">Labilithrix luteola</name>
    <dbReference type="NCBI Taxonomy" id="1391654"/>
    <lineage>
        <taxon>Bacteria</taxon>
        <taxon>Pseudomonadati</taxon>
        <taxon>Myxococcota</taxon>
        <taxon>Polyangia</taxon>
        <taxon>Polyangiales</taxon>
        <taxon>Labilitrichaceae</taxon>
        <taxon>Labilithrix</taxon>
    </lineage>
</organism>
<keyword evidence="3" id="KW-1185">Reference proteome</keyword>
<feature type="region of interest" description="Disordered" evidence="1">
    <location>
        <begin position="38"/>
        <end position="62"/>
    </location>
</feature>
<gene>
    <name evidence="2" type="ORF">AKJ09_01530</name>
</gene>